<comment type="caution">
    <text evidence="2">The sequence shown here is derived from an EMBL/GenBank/DDBJ whole genome shotgun (WGS) entry which is preliminary data.</text>
</comment>
<organism evidence="2 3">
    <name type="scientific">Colletotrichum chrysophilum</name>
    <dbReference type="NCBI Taxonomy" id="1836956"/>
    <lineage>
        <taxon>Eukaryota</taxon>
        <taxon>Fungi</taxon>
        <taxon>Dikarya</taxon>
        <taxon>Ascomycota</taxon>
        <taxon>Pezizomycotina</taxon>
        <taxon>Sordariomycetes</taxon>
        <taxon>Hypocreomycetidae</taxon>
        <taxon>Glomerellales</taxon>
        <taxon>Glomerellaceae</taxon>
        <taxon>Colletotrichum</taxon>
        <taxon>Colletotrichum gloeosporioides species complex</taxon>
    </lineage>
</organism>
<feature type="region of interest" description="Disordered" evidence="1">
    <location>
        <begin position="23"/>
        <end position="43"/>
    </location>
</feature>
<evidence type="ECO:0000313" key="2">
    <source>
        <dbReference type="EMBL" id="KAK1849892.1"/>
    </source>
</evidence>
<protein>
    <submittedName>
        <fullName evidence="2">Major facilitator superfamily transporter</fullName>
    </submittedName>
</protein>
<accession>A0AAD9AMX2</accession>
<name>A0AAD9AMX2_9PEZI</name>
<gene>
    <name evidence="2" type="ORF">CCHR01_07455</name>
</gene>
<sequence length="71" mass="7975">MAAPRKSEEGKADVSQMERVLTAGSLGDVDKPNQDSKVDEFGAHTKTDPKEIALVKKIDWYILPILWVMYL</sequence>
<reference evidence="2" key="1">
    <citation type="submission" date="2023-01" db="EMBL/GenBank/DDBJ databases">
        <title>Colletotrichum chrysophilum M932 genome sequence.</title>
        <authorList>
            <person name="Baroncelli R."/>
        </authorList>
    </citation>
    <scope>NUCLEOTIDE SEQUENCE</scope>
    <source>
        <strain evidence="2">M932</strain>
    </source>
</reference>
<dbReference type="AlphaFoldDB" id="A0AAD9AMX2"/>
<dbReference type="EMBL" id="JAQOWY010000132">
    <property type="protein sequence ID" value="KAK1849892.1"/>
    <property type="molecule type" value="Genomic_DNA"/>
</dbReference>
<evidence type="ECO:0000256" key="1">
    <source>
        <dbReference type="SAM" id="MobiDB-lite"/>
    </source>
</evidence>
<keyword evidence="3" id="KW-1185">Reference proteome</keyword>
<dbReference type="Proteomes" id="UP001243330">
    <property type="component" value="Unassembled WGS sequence"/>
</dbReference>
<feature type="compositionally biased region" description="Basic and acidic residues" evidence="1">
    <location>
        <begin position="28"/>
        <end position="43"/>
    </location>
</feature>
<proteinExistence type="predicted"/>
<evidence type="ECO:0000313" key="3">
    <source>
        <dbReference type="Proteomes" id="UP001243330"/>
    </source>
</evidence>